<keyword evidence="3" id="KW-1185">Reference proteome</keyword>
<dbReference type="PANTHER" id="PTHR10151:SF120">
    <property type="entry name" value="BIS(5'-ADENOSYL)-TRIPHOSPHATASE"/>
    <property type="match status" value="1"/>
</dbReference>
<dbReference type="InterPro" id="IPR017850">
    <property type="entry name" value="Alkaline_phosphatase_core_sf"/>
</dbReference>
<reference evidence="2 3" key="1">
    <citation type="submission" date="2017-06" db="EMBL/GenBank/DDBJ databases">
        <title>A platform for efficient transgenesis in Macrostomum lignano, a flatworm model organism for stem cell research.</title>
        <authorList>
            <person name="Berezikov E."/>
        </authorList>
    </citation>
    <scope>NUCLEOTIDE SEQUENCE [LARGE SCALE GENOMIC DNA]</scope>
    <source>
        <strain evidence="2">DV1</strain>
        <tissue evidence="2">Whole organism</tissue>
    </source>
</reference>
<dbReference type="STRING" id="282301.A0A267G542"/>
<dbReference type="InterPro" id="IPR002591">
    <property type="entry name" value="Phosphodiest/P_Trfase"/>
</dbReference>
<dbReference type="AlphaFoldDB" id="A0A267G542"/>
<feature type="compositionally biased region" description="Low complexity" evidence="1">
    <location>
        <begin position="421"/>
        <end position="443"/>
    </location>
</feature>
<dbReference type="Proteomes" id="UP000215902">
    <property type="component" value="Unassembled WGS sequence"/>
</dbReference>
<dbReference type="Gene3D" id="3.40.720.10">
    <property type="entry name" value="Alkaline Phosphatase, subunit A"/>
    <property type="match status" value="1"/>
</dbReference>
<dbReference type="PANTHER" id="PTHR10151">
    <property type="entry name" value="ECTONUCLEOTIDE PYROPHOSPHATASE/PHOSPHODIESTERASE"/>
    <property type="match status" value="1"/>
</dbReference>
<dbReference type="SUPFAM" id="SSF53649">
    <property type="entry name" value="Alkaline phosphatase-like"/>
    <property type="match status" value="1"/>
</dbReference>
<gene>
    <name evidence="2" type="ORF">BOX15_Mlig000583g11</name>
</gene>
<evidence type="ECO:0000256" key="1">
    <source>
        <dbReference type="SAM" id="MobiDB-lite"/>
    </source>
</evidence>
<dbReference type="Pfam" id="PF01663">
    <property type="entry name" value="Phosphodiest"/>
    <property type="match status" value="1"/>
</dbReference>
<dbReference type="EMBL" id="NIVC01000575">
    <property type="protein sequence ID" value="PAA80567.1"/>
    <property type="molecule type" value="Genomic_DNA"/>
</dbReference>
<name>A0A267G542_9PLAT</name>
<proteinExistence type="predicted"/>
<organism evidence="2 3">
    <name type="scientific">Macrostomum lignano</name>
    <dbReference type="NCBI Taxonomy" id="282301"/>
    <lineage>
        <taxon>Eukaryota</taxon>
        <taxon>Metazoa</taxon>
        <taxon>Spiralia</taxon>
        <taxon>Lophotrochozoa</taxon>
        <taxon>Platyhelminthes</taxon>
        <taxon>Rhabditophora</taxon>
        <taxon>Macrostomorpha</taxon>
        <taxon>Macrostomida</taxon>
        <taxon>Macrostomidae</taxon>
        <taxon>Macrostomum</taxon>
    </lineage>
</organism>
<comment type="caution">
    <text evidence="2">The sequence shown here is derived from an EMBL/GenBank/DDBJ whole genome shotgun (WGS) entry which is preliminary data.</text>
</comment>
<dbReference type="Gene3D" id="3.30.1360.180">
    <property type="match status" value="1"/>
</dbReference>
<protein>
    <recommendedName>
        <fullName evidence="4">Ectonucleotide pyrophosphatase/phosphodiesterase family member 4</fullName>
    </recommendedName>
</protein>
<sequence length="472" mass="53403">FVQILLDSLLFTERLTEMQPNSLLQTLLPLLLLWTLALVAQASPRISRASRRQLLLVSLDGFRHDYLTIYANQSRFLRQMASEGVFVRSMQTEFVTKTFPNHWVIATGLHQESNGIVSNGMYDPVFNATFGMSTREERWWNDSLPIWVTAKRQGLKTATFFWPGSEVEFGGTRPDHYFPYDGRISYEYRIDTITSWLADEQIDLCTLYFNEPDSAGHSSGPESVRVSDAIIRLNHLLELLVYRLERRGVRDRVDIIVTSDHGMTELNDSKAIHFNNELDPFVDRYMDSGPLLSMFAKPGQRDRLVEFLQNQTKARSLPVRVFTRESMPPAYRYSQHRRIPDVLVLPDPGYVVFRRSTNLIKGNHGFDNTYGEMKVPLIAVGPSFRRGVEVEGFRQVDIYGLMCHLLGIRPQPNNGSSEHFSAMLSSDSSSSSTASTSMPMTTTSAAGRSATAAQECVTLPSLLVLALSLVWA</sequence>
<evidence type="ECO:0000313" key="3">
    <source>
        <dbReference type="Proteomes" id="UP000215902"/>
    </source>
</evidence>
<feature type="non-terminal residue" evidence="2">
    <location>
        <position position="1"/>
    </location>
</feature>
<evidence type="ECO:0008006" key="4">
    <source>
        <dbReference type="Google" id="ProtNLM"/>
    </source>
</evidence>
<dbReference type="GO" id="GO:0016787">
    <property type="term" value="F:hydrolase activity"/>
    <property type="evidence" value="ECO:0007669"/>
    <property type="project" value="UniProtKB-ARBA"/>
</dbReference>
<dbReference type="CDD" id="cd16018">
    <property type="entry name" value="Enpp"/>
    <property type="match status" value="1"/>
</dbReference>
<dbReference type="OrthoDB" id="415411at2759"/>
<feature type="region of interest" description="Disordered" evidence="1">
    <location>
        <begin position="417"/>
        <end position="443"/>
    </location>
</feature>
<accession>A0A267G542</accession>
<evidence type="ECO:0000313" key="2">
    <source>
        <dbReference type="EMBL" id="PAA80567.1"/>
    </source>
</evidence>